<evidence type="ECO:0000313" key="1">
    <source>
        <dbReference type="EMBL" id="JAD60485.1"/>
    </source>
</evidence>
<dbReference type="EMBL" id="GBRH01237410">
    <property type="protein sequence ID" value="JAD60485.1"/>
    <property type="molecule type" value="Transcribed_RNA"/>
</dbReference>
<accession>A0A0A9BGX5</accession>
<reference evidence="1" key="1">
    <citation type="submission" date="2014-09" db="EMBL/GenBank/DDBJ databases">
        <authorList>
            <person name="Magalhaes I.L.F."/>
            <person name="Oliveira U."/>
            <person name="Santos F.R."/>
            <person name="Vidigal T.H.D.A."/>
            <person name="Brescovit A.D."/>
            <person name="Santos A.J."/>
        </authorList>
    </citation>
    <scope>NUCLEOTIDE SEQUENCE</scope>
    <source>
        <tissue evidence="1">Shoot tissue taken approximately 20 cm above the soil surface</tissue>
    </source>
</reference>
<reference evidence="1" key="2">
    <citation type="journal article" date="2015" name="Data Brief">
        <title>Shoot transcriptome of the giant reed, Arundo donax.</title>
        <authorList>
            <person name="Barrero R.A."/>
            <person name="Guerrero F.D."/>
            <person name="Moolhuijzen P."/>
            <person name="Goolsby J.A."/>
            <person name="Tidwell J."/>
            <person name="Bellgard S.E."/>
            <person name="Bellgard M.I."/>
        </authorList>
    </citation>
    <scope>NUCLEOTIDE SEQUENCE</scope>
    <source>
        <tissue evidence="1">Shoot tissue taken approximately 20 cm above the soil surface</tissue>
    </source>
</reference>
<sequence>MVKRLVVILII</sequence>
<organism evidence="1">
    <name type="scientific">Arundo donax</name>
    <name type="common">Giant reed</name>
    <name type="synonym">Donax arundinaceus</name>
    <dbReference type="NCBI Taxonomy" id="35708"/>
    <lineage>
        <taxon>Eukaryota</taxon>
        <taxon>Viridiplantae</taxon>
        <taxon>Streptophyta</taxon>
        <taxon>Embryophyta</taxon>
        <taxon>Tracheophyta</taxon>
        <taxon>Spermatophyta</taxon>
        <taxon>Magnoliopsida</taxon>
        <taxon>Liliopsida</taxon>
        <taxon>Poales</taxon>
        <taxon>Poaceae</taxon>
        <taxon>PACMAD clade</taxon>
        <taxon>Arundinoideae</taxon>
        <taxon>Arundineae</taxon>
        <taxon>Arundo</taxon>
    </lineage>
</organism>
<name>A0A0A9BGX5_ARUDO</name>
<proteinExistence type="predicted"/>
<protein>
    <submittedName>
        <fullName evidence="1">Uncharacterized protein</fullName>
    </submittedName>
</protein>